<dbReference type="Proteomes" id="UP001557470">
    <property type="component" value="Unassembled WGS sequence"/>
</dbReference>
<comment type="caution">
    <text evidence="2">The sequence shown here is derived from an EMBL/GenBank/DDBJ whole genome shotgun (WGS) entry which is preliminary data.</text>
</comment>
<organism evidence="2 3">
    <name type="scientific">Umbra pygmaea</name>
    <name type="common">Eastern mudminnow</name>
    <dbReference type="NCBI Taxonomy" id="75934"/>
    <lineage>
        <taxon>Eukaryota</taxon>
        <taxon>Metazoa</taxon>
        <taxon>Chordata</taxon>
        <taxon>Craniata</taxon>
        <taxon>Vertebrata</taxon>
        <taxon>Euteleostomi</taxon>
        <taxon>Actinopterygii</taxon>
        <taxon>Neopterygii</taxon>
        <taxon>Teleostei</taxon>
        <taxon>Protacanthopterygii</taxon>
        <taxon>Esociformes</taxon>
        <taxon>Umbridae</taxon>
        <taxon>Umbra</taxon>
    </lineage>
</organism>
<sequence>MTRRAYGTMPLGVEDELAQDSFIRALSPTELSRHVQMAEPPSLRVAVEVARKRELIWGTVENGSADRQPEVRAVLTAGPESVKPGWVDELSGLVRAASLAIKKNSRQSRNTTSTTITCWGCDQPGHRQRGTVTDITIAGETTTGPRAGGMHGPTSTPRHHSERCMCIQQRGAGGGDQRHPGAVATSSPGPAVVLLSAKGSF</sequence>
<evidence type="ECO:0000313" key="3">
    <source>
        <dbReference type="Proteomes" id="UP001557470"/>
    </source>
</evidence>
<dbReference type="AlphaFoldDB" id="A0ABD0WRN2"/>
<reference evidence="2 3" key="1">
    <citation type="submission" date="2024-06" db="EMBL/GenBank/DDBJ databases">
        <authorList>
            <person name="Pan Q."/>
            <person name="Wen M."/>
            <person name="Jouanno E."/>
            <person name="Zahm M."/>
            <person name="Klopp C."/>
            <person name="Cabau C."/>
            <person name="Louis A."/>
            <person name="Berthelot C."/>
            <person name="Parey E."/>
            <person name="Roest Crollius H."/>
            <person name="Montfort J."/>
            <person name="Robinson-Rechavi M."/>
            <person name="Bouchez O."/>
            <person name="Lampietro C."/>
            <person name="Lopez Roques C."/>
            <person name="Donnadieu C."/>
            <person name="Postlethwait J."/>
            <person name="Bobe J."/>
            <person name="Verreycken H."/>
            <person name="Guiguen Y."/>
        </authorList>
    </citation>
    <scope>NUCLEOTIDE SEQUENCE [LARGE SCALE GENOMIC DNA]</scope>
    <source>
        <strain evidence="2">Up_M1</strain>
        <tissue evidence="2">Testis</tissue>
    </source>
</reference>
<keyword evidence="3" id="KW-1185">Reference proteome</keyword>
<accession>A0ABD0WRN2</accession>
<proteinExistence type="predicted"/>
<dbReference type="EMBL" id="JAGEUA010000005">
    <property type="protein sequence ID" value="KAL0979230.1"/>
    <property type="molecule type" value="Genomic_DNA"/>
</dbReference>
<evidence type="ECO:0000313" key="2">
    <source>
        <dbReference type="EMBL" id="KAL0979230.1"/>
    </source>
</evidence>
<protein>
    <submittedName>
        <fullName evidence="2">Uncharacterized protein</fullName>
    </submittedName>
</protein>
<gene>
    <name evidence="2" type="ORF">UPYG_G00182440</name>
</gene>
<evidence type="ECO:0000256" key="1">
    <source>
        <dbReference type="SAM" id="MobiDB-lite"/>
    </source>
</evidence>
<feature type="region of interest" description="Disordered" evidence="1">
    <location>
        <begin position="140"/>
        <end position="161"/>
    </location>
</feature>
<name>A0ABD0WRN2_UMBPY</name>